<keyword evidence="3 6" id="KW-1015">Disulfide bond</keyword>
<dbReference type="GO" id="GO:0042026">
    <property type="term" value="P:protein refolding"/>
    <property type="evidence" value="ECO:0007669"/>
    <property type="project" value="TreeGrafter"/>
</dbReference>
<reference evidence="7 8" key="1">
    <citation type="journal article" date="2015" name="Genome Announc.">
        <title>Expanding the biotechnology potential of lactobacilli through comparative genomics of 213 strains and associated genera.</title>
        <authorList>
            <person name="Sun Z."/>
            <person name="Harris H.M."/>
            <person name="McCann A."/>
            <person name="Guo C."/>
            <person name="Argimon S."/>
            <person name="Zhang W."/>
            <person name="Yang X."/>
            <person name="Jeffery I.B."/>
            <person name="Cooney J.C."/>
            <person name="Kagawa T.F."/>
            <person name="Liu W."/>
            <person name="Song Y."/>
            <person name="Salvetti E."/>
            <person name="Wrobel A."/>
            <person name="Rasinkangas P."/>
            <person name="Parkhill J."/>
            <person name="Rea M.C."/>
            <person name="O'Sullivan O."/>
            <person name="Ritari J."/>
            <person name="Douillard F.P."/>
            <person name="Paul Ross R."/>
            <person name="Yang R."/>
            <person name="Briner A.E."/>
            <person name="Felis G.E."/>
            <person name="de Vos W.M."/>
            <person name="Barrangou R."/>
            <person name="Klaenhammer T.R."/>
            <person name="Caufield P.W."/>
            <person name="Cui Y."/>
            <person name="Zhang H."/>
            <person name="O'Toole P.W."/>
        </authorList>
    </citation>
    <scope>NUCLEOTIDE SEQUENCE [LARGE SCALE GENOMIC DNA]</scope>
    <source>
        <strain evidence="7 8">DSM 14500</strain>
    </source>
</reference>
<dbReference type="PANTHER" id="PTHR30111">
    <property type="entry name" value="33 KDA CHAPERONIN"/>
    <property type="match status" value="1"/>
</dbReference>
<evidence type="ECO:0000313" key="8">
    <source>
        <dbReference type="Proteomes" id="UP000050872"/>
    </source>
</evidence>
<name>A0A0R1QGK5_9LACO</name>
<dbReference type="GO" id="GO:0044183">
    <property type="term" value="F:protein folding chaperone"/>
    <property type="evidence" value="ECO:0007669"/>
    <property type="project" value="TreeGrafter"/>
</dbReference>
<keyword evidence="8" id="KW-1185">Reference proteome</keyword>
<comment type="subcellular location">
    <subcellularLocation>
        <location evidence="6">Cytoplasm</location>
    </subcellularLocation>
</comment>
<dbReference type="Pfam" id="PF01430">
    <property type="entry name" value="HSP33"/>
    <property type="match status" value="1"/>
</dbReference>
<keyword evidence="1 6" id="KW-0963">Cytoplasm</keyword>
<proteinExistence type="inferred from homology"/>
<dbReference type="GO" id="GO:0005737">
    <property type="term" value="C:cytoplasm"/>
    <property type="evidence" value="ECO:0007669"/>
    <property type="project" value="UniProtKB-SubCell"/>
</dbReference>
<gene>
    <name evidence="6" type="primary">hslO</name>
    <name evidence="7" type="ORF">FD29_GL000597</name>
</gene>
<keyword evidence="2 6" id="KW-0862">Zinc</keyword>
<evidence type="ECO:0000256" key="5">
    <source>
        <dbReference type="ARBA" id="ARBA00023284"/>
    </source>
</evidence>
<dbReference type="CDD" id="cd00498">
    <property type="entry name" value="Hsp33"/>
    <property type="match status" value="1"/>
</dbReference>
<dbReference type="PANTHER" id="PTHR30111:SF1">
    <property type="entry name" value="33 KDA CHAPERONIN"/>
    <property type="match status" value="1"/>
</dbReference>
<keyword evidence="4 6" id="KW-0143">Chaperone</keyword>
<comment type="similarity">
    <text evidence="6">Belongs to the HSP33 family.</text>
</comment>
<evidence type="ECO:0000256" key="4">
    <source>
        <dbReference type="ARBA" id="ARBA00023186"/>
    </source>
</evidence>
<protein>
    <recommendedName>
        <fullName evidence="6">33 kDa chaperonin</fullName>
    </recommendedName>
    <alternativeName>
        <fullName evidence="6">Heat shock protein 33 homolog</fullName>
        <shortName evidence="6">HSP33</shortName>
    </alternativeName>
</protein>
<dbReference type="EMBL" id="AZEZ01000073">
    <property type="protein sequence ID" value="KRL43646.1"/>
    <property type="molecule type" value="Genomic_DNA"/>
</dbReference>
<feature type="disulfide bond" description="Redox-active" evidence="6">
    <location>
        <begin position="238"/>
        <end position="240"/>
    </location>
</feature>
<dbReference type="Gene3D" id="3.55.30.10">
    <property type="entry name" value="Hsp33 domain"/>
    <property type="match status" value="1"/>
</dbReference>
<dbReference type="RefSeq" id="WP_057888139.1">
    <property type="nucleotide sequence ID" value="NZ_AZEZ01000073.1"/>
</dbReference>
<dbReference type="NCBIfam" id="NF001033">
    <property type="entry name" value="PRK00114.1"/>
    <property type="match status" value="1"/>
</dbReference>
<dbReference type="PATRIC" id="fig|1423770.3.peg.608"/>
<evidence type="ECO:0000313" key="7">
    <source>
        <dbReference type="EMBL" id="KRL43646.1"/>
    </source>
</evidence>
<organism evidence="7 8">
    <name type="scientific">Companilactobacillus mindensis DSM 14500</name>
    <dbReference type="NCBI Taxonomy" id="1423770"/>
    <lineage>
        <taxon>Bacteria</taxon>
        <taxon>Bacillati</taxon>
        <taxon>Bacillota</taxon>
        <taxon>Bacilli</taxon>
        <taxon>Lactobacillales</taxon>
        <taxon>Lactobacillaceae</taxon>
        <taxon>Companilactobacillus</taxon>
    </lineage>
</organism>
<evidence type="ECO:0000256" key="6">
    <source>
        <dbReference type="HAMAP-Rule" id="MF_00117"/>
    </source>
</evidence>
<dbReference type="GO" id="GO:0051082">
    <property type="term" value="F:unfolded protein binding"/>
    <property type="evidence" value="ECO:0007669"/>
    <property type="project" value="UniProtKB-UniRule"/>
</dbReference>
<dbReference type="SUPFAM" id="SSF64397">
    <property type="entry name" value="Hsp33 domain"/>
    <property type="match status" value="1"/>
</dbReference>
<dbReference type="InterPro" id="IPR016154">
    <property type="entry name" value="Heat_shock_Hsp33_C"/>
</dbReference>
<dbReference type="SUPFAM" id="SSF118352">
    <property type="entry name" value="HSP33 redox switch-like"/>
    <property type="match status" value="1"/>
</dbReference>
<dbReference type="HAMAP" id="MF_00117">
    <property type="entry name" value="HslO"/>
    <property type="match status" value="1"/>
</dbReference>
<accession>A0A0R1QGK5</accession>
<feature type="disulfide bond" description="Redox-active" evidence="6">
    <location>
        <begin position="271"/>
        <end position="274"/>
    </location>
</feature>
<sequence length="293" mass="31796">MTDTLTKAISKDGKFRAYVVNATETIQEAQKRHDTWRNSSAALGRTMIGSMLVATSTLKEDEVLTTRVQGDGPVGAIVVDADAQGNVKGYISNPHVSLKAREDGHIDVAAAVGTKGMLSITKDLHMKEPFTGQVPLVSGEIGMDFTYYMAKSEQIPSAIGVSVFVTPNETVGAAGGFMIQTLPGATDKDISQIEANLKVVPNLSTLLNEGLSNQDIMDKIMNGIEMKYLQDMPVQFKCDCSKDRFSKSLATLSKDQLQSMIDEDHGAEAVCKFCGNKYEFSEAELQKILSEKK</sequence>
<evidence type="ECO:0000256" key="3">
    <source>
        <dbReference type="ARBA" id="ARBA00023157"/>
    </source>
</evidence>
<dbReference type="Proteomes" id="UP000050872">
    <property type="component" value="Unassembled WGS sequence"/>
</dbReference>
<dbReference type="Gene3D" id="3.90.1280.10">
    <property type="entry name" value="HSP33 redox switch-like"/>
    <property type="match status" value="1"/>
</dbReference>
<dbReference type="AlphaFoldDB" id="A0A0R1QGK5"/>
<dbReference type="OrthoDB" id="9776534at2"/>
<dbReference type="InterPro" id="IPR000397">
    <property type="entry name" value="Heat_shock_Hsp33"/>
</dbReference>
<keyword evidence="5 6" id="KW-0676">Redox-active center</keyword>
<dbReference type="InterPro" id="IPR016153">
    <property type="entry name" value="Heat_shock_Hsp33_N"/>
</dbReference>
<comment type="function">
    <text evidence="6">Redox regulated molecular chaperone. Protects both thermally unfolding and oxidatively damaged proteins from irreversible aggregation. Plays an important role in the bacterial defense system toward oxidative stress.</text>
</comment>
<dbReference type="STRING" id="1423770.FD29_GL000597"/>
<evidence type="ECO:0000256" key="1">
    <source>
        <dbReference type="ARBA" id="ARBA00022490"/>
    </source>
</evidence>
<evidence type="ECO:0000256" key="2">
    <source>
        <dbReference type="ARBA" id="ARBA00022833"/>
    </source>
</evidence>
<comment type="caution">
    <text evidence="7">The sequence shown here is derived from an EMBL/GenBank/DDBJ whole genome shotgun (WGS) entry which is preliminary data.</text>
</comment>
<dbReference type="PIRSF" id="PIRSF005261">
    <property type="entry name" value="Heat_shock_Hsp33"/>
    <property type="match status" value="1"/>
</dbReference>
<comment type="PTM">
    <text evidence="6">Under oxidizing conditions two disulfide bonds are formed involving the reactive cysteines. Under reducing conditions zinc is bound to the reactive cysteines and the protein is inactive.</text>
</comment>